<organism evidence="11 12">
    <name type="scientific">Psittacicella hinzii</name>
    <dbReference type="NCBI Taxonomy" id="2028575"/>
    <lineage>
        <taxon>Bacteria</taxon>
        <taxon>Pseudomonadati</taxon>
        <taxon>Pseudomonadota</taxon>
        <taxon>Gammaproteobacteria</taxon>
        <taxon>Pasteurellales</taxon>
        <taxon>Psittacicellaceae</taxon>
        <taxon>Psittacicella</taxon>
    </lineage>
</organism>
<keyword evidence="9 10" id="KW-0472">Membrane</keyword>
<protein>
    <recommendedName>
        <fullName evidence="13">Ion-translocating oxidoreductase complex subunit D</fullName>
    </recommendedName>
</protein>
<gene>
    <name evidence="11" type="ORF">CKF58_04805</name>
</gene>
<evidence type="ECO:0000256" key="8">
    <source>
        <dbReference type="ARBA" id="ARBA00022989"/>
    </source>
</evidence>
<feature type="transmembrane region" description="Helical" evidence="10">
    <location>
        <begin position="199"/>
        <end position="218"/>
    </location>
</feature>
<feature type="transmembrane region" description="Helical" evidence="10">
    <location>
        <begin position="282"/>
        <end position="300"/>
    </location>
</feature>
<evidence type="ECO:0000256" key="5">
    <source>
        <dbReference type="ARBA" id="ARBA00022692"/>
    </source>
</evidence>
<feature type="transmembrane region" description="Helical" evidence="10">
    <location>
        <begin position="225"/>
        <end position="244"/>
    </location>
</feature>
<dbReference type="GO" id="GO:0005886">
    <property type="term" value="C:plasma membrane"/>
    <property type="evidence" value="ECO:0007669"/>
    <property type="project" value="TreeGrafter"/>
</dbReference>
<feature type="transmembrane region" description="Helical" evidence="10">
    <location>
        <begin position="122"/>
        <end position="141"/>
    </location>
</feature>
<evidence type="ECO:0000256" key="4">
    <source>
        <dbReference type="ARBA" id="ARBA00022643"/>
    </source>
</evidence>
<sequence length="331" mass="36663">MPVYLCKENSMKTTNNIMLQVFLALIPALLVKTYFWGINTIFLLVVAILTATVTEIVVAKLRSKNLLAEVSNNSAAVTCMILVLSLPSGIPYYIMLICTLVAILIAKQIYGGMGQNIFNPAMVGVAVFLITYPQFITYWNIPSNELNYQVSNMLGAFTGTSAVDAYTQATPLTEIKTLMQMGNHANLNQDLANITQTNYYPWLVYALSFLAGGFYLWVRKIITLTLPLVSIVAFVGLSCLHYLITGYSQANPLYSLIYGSMIFGAFFIVTDPVTAPQYRTGRIIYAISIGCLAYIIRAFTNYNDGIAFAVLLSNILVPLLDKFFTPKEFGR</sequence>
<keyword evidence="7" id="KW-0249">Electron transport</keyword>
<feature type="transmembrane region" description="Helical" evidence="10">
    <location>
        <begin position="90"/>
        <end position="110"/>
    </location>
</feature>
<evidence type="ECO:0000313" key="12">
    <source>
        <dbReference type="Proteomes" id="UP000265916"/>
    </source>
</evidence>
<feature type="transmembrane region" description="Helical" evidence="10">
    <location>
        <begin position="17"/>
        <end position="35"/>
    </location>
</feature>
<evidence type="ECO:0000256" key="3">
    <source>
        <dbReference type="ARBA" id="ARBA00022630"/>
    </source>
</evidence>
<evidence type="ECO:0000256" key="9">
    <source>
        <dbReference type="ARBA" id="ARBA00023136"/>
    </source>
</evidence>
<dbReference type="InterPro" id="IPR004338">
    <property type="entry name" value="NqrB/RnfD"/>
</dbReference>
<keyword evidence="4" id="KW-0288">FMN</keyword>
<evidence type="ECO:0000256" key="10">
    <source>
        <dbReference type="SAM" id="Phobius"/>
    </source>
</evidence>
<keyword evidence="3" id="KW-0285">Flavoprotein</keyword>
<feature type="transmembrane region" description="Helical" evidence="10">
    <location>
        <begin position="306"/>
        <end position="324"/>
    </location>
</feature>
<dbReference type="Pfam" id="PF03116">
    <property type="entry name" value="NQR2_RnfD_RnfE"/>
    <property type="match status" value="1"/>
</dbReference>
<keyword evidence="6" id="KW-1278">Translocase</keyword>
<proteinExistence type="predicted"/>
<keyword evidence="12" id="KW-1185">Reference proteome</keyword>
<accession>A0A3A1YMP1</accession>
<evidence type="ECO:0008006" key="13">
    <source>
        <dbReference type="Google" id="ProtNLM"/>
    </source>
</evidence>
<dbReference type="GO" id="GO:0055085">
    <property type="term" value="P:transmembrane transport"/>
    <property type="evidence" value="ECO:0007669"/>
    <property type="project" value="InterPro"/>
</dbReference>
<dbReference type="Proteomes" id="UP000265916">
    <property type="component" value="Unassembled WGS sequence"/>
</dbReference>
<dbReference type="InterPro" id="IPR011303">
    <property type="entry name" value="RnfD_bac"/>
</dbReference>
<keyword evidence="1" id="KW-0813">Transport</keyword>
<evidence type="ECO:0000256" key="7">
    <source>
        <dbReference type="ARBA" id="ARBA00022982"/>
    </source>
</evidence>
<keyword evidence="2" id="KW-0597">Phosphoprotein</keyword>
<evidence type="ECO:0000256" key="2">
    <source>
        <dbReference type="ARBA" id="ARBA00022553"/>
    </source>
</evidence>
<reference evidence="11 12" key="1">
    <citation type="submission" date="2017-08" db="EMBL/GenBank/DDBJ databases">
        <title>Reclassification of Bisgaard taxon 37 and 44.</title>
        <authorList>
            <person name="Christensen H."/>
        </authorList>
    </citation>
    <scope>NUCLEOTIDE SEQUENCE [LARGE SCALE GENOMIC DNA]</scope>
    <source>
        <strain evidence="11 12">111</strain>
    </source>
</reference>
<evidence type="ECO:0000313" key="11">
    <source>
        <dbReference type="EMBL" id="RIY37534.1"/>
    </source>
</evidence>
<keyword evidence="8 10" id="KW-1133">Transmembrane helix</keyword>
<evidence type="ECO:0000256" key="6">
    <source>
        <dbReference type="ARBA" id="ARBA00022967"/>
    </source>
</evidence>
<comment type="caution">
    <text evidence="11">The sequence shown here is derived from an EMBL/GenBank/DDBJ whole genome shotgun (WGS) entry which is preliminary data.</text>
</comment>
<dbReference type="GO" id="GO:0022900">
    <property type="term" value="P:electron transport chain"/>
    <property type="evidence" value="ECO:0007669"/>
    <property type="project" value="InterPro"/>
</dbReference>
<name>A0A3A1YMP1_9GAMM</name>
<evidence type="ECO:0000256" key="1">
    <source>
        <dbReference type="ARBA" id="ARBA00022448"/>
    </source>
</evidence>
<dbReference type="AlphaFoldDB" id="A0A3A1YMP1"/>
<dbReference type="NCBIfam" id="TIGR01946">
    <property type="entry name" value="rnfD"/>
    <property type="match status" value="1"/>
</dbReference>
<dbReference type="EMBL" id="NRJG01000084">
    <property type="protein sequence ID" value="RIY37534.1"/>
    <property type="molecule type" value="Genomic_DNA"/>
</dbReference>
<feature type="transmembrane region" description="Helical" evidence="10">
    <location>
        <begin position="250"/>
        <end position="270"/>
    </location>
</feature>
<keyword evidence="5 10" id="KW-0812">Transmembrane</keyword>
<dbReference type="OrthoDB" id="9776359at2"/>
<dbReference type="PANTHER" id="PTHR30578:SF0">
    <property type="entry name" value="ION-TRANSLOCATING OXIDOREDUCTASE COMPLEX SUBUNIT D"/>
    <property type="match status" value="1"/>
</dbReference>
<dbReference type="PANTHER" id="PTHR30578">
    <property type="entry name" value="ELECTRON TRANSPORT COMPLEX PROTEIN RNFD"/>
    <property type="match status" value="1"/>
</dbReference>